<accession>A0ABP5K3E8</accession>
<comment type="caution">
    <text evidence="1">The sequence shown here is derived from an EMBL/GenBank/DDBJ whole genome shotgun (WGS) entry which is preliminary data.</text>
</comment>
<name>A0ABP5K3E8_9ACTN</name>
<gene>
    <name evidence="1" type="ORF">GCM10009843_23150</name>
</gene>
<dbReference type="InterPro" id="IPR013078">
    <property type="entry name" value="His_Pase_superF_clade-1"/>
</dbReference>
<keyword evidence="2" id="KW-1185">Reference proteome</keyword>
<dbReference type="PANTHER" id="PTHR48100:SF15">
    <property type="entry name" value="SEDOHEPTULOSE 1,7-BISPHOSPHATASE"/>
    <property type="match status" value="1"/>
</dbReference>
<evidence type="ECO:0000313" key="1">
    <source>
        <dbReference type="EMBL" id="GAA2125449.1"/>
    </source>
</evidence>
<reference evidence="2" key="1">
    <citation type="journal article" date="2019" name="Int. J. Syst. Evol. Microbiol.">
        <title>The Global Catalogue of Microorganisms (GCM) 10K type strain sequencing project: providing services to taxonomists for standard genome sequencing and annotation.</title>
        <authorList>
            <consortium name="The Broad Institute Genomics Platform"/>
            <consortium name="The Broad Institute Genome Sequencing Center for Infectious Disease"/>
            <person name="Wu L."/>
            <person name="Ma J."/>
        </authorList>
    </citation>
    <scope>NUCLEOTIDE SEQUENCE [LARGE SCALE GENOMIC DNA]</scope>
    <source>
        <strain evidence="2">JCM 16021</strain>
    </source>
</reference>
<dbReference type="PANTHER" id="PTHR48100">
    <property type="entry name" value="BROAD-SPECIFICITY PHOSPHATASE YOR283W-RELATED"/>
    <property type="match status" value="1"/>
</dbReference>
<dbReference type="SUPFAM" id="SSF53254">
    <property type="entry name" value="Phosphoglycerate mutase-like"/>
    <property type="match status" value="1"/>
</dbReference>
<dbReference type="CDD" id="cd07067">
    <property type="entry name" value="HP_PGM_like"/>
    <property type="match status" value="1"/>
</dbReference>
<dbReference type="InterPro" id="IPR050275">
    <property type="entry name" value="PGM_Phosphatase"/>
</dbReference>
<proteinExistence type="predicted"/>
<dbReference type="Gene3D" id="3.40.50.1240">
    <property type="entry name" value="Phosphoglycerate mutase-like"/>
    <property type="match status" value="1"/>
</dbReference>
<evidence type="ECO:0000313" key="2">
    <source>
        <dbReference type="Proteomes" id="UP001500575"/>
    </source>
</evidence>
<dbReference type="EMBL" id="BAAAQQ010000011">
    <property type="protein sequence ID" value="GAA2125449.1"/>
    <property type="molecule type" value="Genomic_DNA"/>
</dbReference>
<dbReference type="SMART" id="SM00855">
    <property type="entry name" value="PGAM"/>
    <property type="match status" value="1"/>
</dbReference>
<dbReference type="Pfam" id="PF00300">
    <property type="entry name" value="His_Phos_1"/>
    <property type="match status" value="1"/>
</dbReference>
<dbReference type="InterPro" id="IPR029033">
    <property type="entry name" value="His_PPase_superfam"/>
</dbReference>
<dbReference type="PIRSF" id="PIRSF000709">
    <property type="entry name" value="6PFK_2-Ptase"/>
    <property type="match status" value="1"/>
</dbReference>
<sequence length="191" mass="21386">MADDEGSQEVWLVRHGETEWSRDGRHTSTTDLPLTDVGEEVARGLPAKLEGTDFALVLTSPRQRARRTAELAGFPDAEVDEDLVEWGYGEYEGVTTATIRETVPGWTVWQHPVPGGETPEEVAARLDRVIERVRGVDGRALLFGHGHALRVFAARWIQQPPDEGRFFRLDTATVSVLGFERDNPVLLRWNS</sequence>
<organism evidence="1 2">
    <name type="scientific">Nocardioides bigeumensis</name>
    <dbReference type="NCBI Taxonomy" id="433657"/>
    <lineage>
        <taxon>Bacteria</taxon>
        <taxon>Bacillati</taxon>
        <taxon>Actinomycetota</taxon>
        <taxon>Actinomycetes</taxon>
        <taxon>Propionibacteriales</taxon>
        <taxon>Nocardioidaceae</taxon>
        <taxon>Nocardioides</taxon>
    </lineage>
</organism>
<protein>
    <submittedName>
        <fullName evidence="1">Acid phosphatase</fullName>
    </submittedName>
</protein>
<dbReference type="RefSeq" id="WP_344303874.1">
    <property type="nucleotide sequence ID" value="NZ_BAAAQQ010000011.1"/>
</dbReference>
<dbReference type="Proteomes" id="UP001500575">
    <property type="component" value="Unassembled WGS sequence"/>
</dbReference>